<protein>
    <submittedName>
        <fullName evidence="1">Uncharacterized protein</fullName>
    </submittedName>
</protein>
<name>E2BHX9_HARSA</name>
<dbReference type="Proteomes" id="UP000008237">
    <property type="component" value="Unassembled WGS sequence"/>
</dbReference>
<organism evidence="2">
    <name type="scientific">Harpegnathos saltator</name>
    <name type="common">Jerdon's jumping ant</name>
    <dbReference type="NCBI Taxonomy" id="610380"/>
    <lineage>
        <taxon>Eukaryota</taxon>
        <taxon>Metazoa</taxon>
        <taxon>Ecdysozoa</taxon>
        <taxon>Arthropoda</taxon>
        <taxon>Hexapoda</taxon>
        <taxon>Insecta</taxon>
        <taxon>Pterygota</taxon>
        <taxon>Neoptera</taxon>
        <taxon>Endopterygota</taxon>
        <taxon>Hymenoptera</taxon>
        <taxon>Apocrita</taxon>
        <taxon>Aculeata</taxon>
        <taxon>Formicoidea</taxon>
        <taxon>Formicidae</taxon>
        <taxon>Ponerinae</taxon>
        <taxon>Ponerini</taxon>
        <taxon>Harpegnathos</taxon>
    </lineage>
</organism>
<gene>
    <name evidence="1" type="ORF">EAI_07501</name>
</gene>
<proteinExistence type="predicted"/>
<evidence type="ECO:0000313" key="1">
    <source>
        <dbReference type="EMBL" id="EFN84701.1"/>
    </source>
</evidence>
<keyword evidence="2" id="KW-1185">Reference proteome</keyword>
<dbReference type="EMBL" id="GL448380">
    <property type="protein sequence ID" value="EFN84701.1"/>
    <property type="molecule type" value="Genomic_DNA"/>
</dbReference>
<reference evidence="1 2" key="1">
    <citation type="journal article" date="2010" name="Science">
        <title>Genomic comparison of the ants Camponotus floridanus and Harpegnathos saltator.</title>
        <authorList>
            <person name="Bonasio R."/>
            <person name="Zhang G."/>
            <person name="Ye C."/>
            <person name="Mutti N.S."/>
            <person name="Fang X."/>
            <person name="Qin N."/>
            <person name="Donahue G."/>
            <person name="Yang P."/>
            <person name="Li Q."/>
            <person name="Li C."/>
            <person name="Zhang P."/>
            <person name="Huang Z."/>
            <person name="Berger S.L."/>
            <person name="Reinberg D."/>
            <person name="Wang J."/>
            <person name="Liebig J."/>
        </authorList>
    </citation>
    <scope>NUCLEOTIDE SEQUENCE [LARGE SCALE GENOMIC DNA]</scope>
    <source>
        <strain evidence="1 2">R22 G/1</strain>
    </source>
</reference>
<dbReference type="AlphaFoldDB" id="E2BHX9"/>
<dbReference type="InParanoid" id="E2BHX9"/>
<accession>E2BHX9</accession>
<sequence length="150" mass="16275">MSLLPSLAESSDNVEILEEQTVDDLSAPVNAPFATYSPALPLSSSGSSTTASMPYLGPIGRCKKAKMGETTEMFKETLANLNKSMAAPPIPSLPSLPSIDINDPDVLISKNVESCLKNLKNIALKLKYRKKFRSIIQDCEEEAEDLKITD</sequence>
<evidence type="ECO:0000313" key="2">
    <source>
        <dbReference type="Proteomes" id="UP000008237"/>
    </source>
</evidence>
<dbReference type="OrthoDB" id="6147983at2759"/>